<dbReference type="Proteomes" id="UP000229433">
    <property type="component" value="Unassembled WGS sequence"/>
</dbReference>
<dbReference type="InterPro" id="IPR029058">
    <property type="entry name" value="AB_hydrolase_fold"/>
</dbReference>
<keyword evidence="3" id="KW-1185">Reference proteome</keyword>
<name>A0A2G1VM03_9FLAO</name>
<dbReference type="Pfam" id="PF05728">
    <property type="entry name" value="UPF0227"/>
    <property type="match status" value="1"/>
</dbReference>
<evidence type="ECO:0000313" key="3">
    <source>
        <dbReference type="Proteomes" id="UP000229433"/>
    </source>
</evidence>
<sequence length="256" mass="28799">MGSSPFDTMLLGSHHSGFSEQSQSAVFIDFEEAQNDEISHLIEVADSRLEVKSRKRKTTNSKRKTENPKQKTENNKPNTAKSFCTFNYPITYLMTILYLHGLESKLSTAKKAVLEQYGTVLAPDLDYHHNPDAVQQVYETYKGQPIDYVMGSSMGGFAAFHLCRAFDKPVLLFNPALVKRSVPQNIPTFKTPTSGFGQVVLGGNDTVVDPADTLRFLVDQLKAGFDYHLHLRAEMGHRTPLDVFEEEVGLFLTRKY</sequence>
<reference evidence="2 3" key="1">
    <citation type="submission" date="2017-08" db="EMBL/GenBank/DDBJ databases">
        <title>The whole genome shortgun sequences of strain Leeuwenhoekiella nanhaiensis G18 from the South China Sea.</title>
        <authorList>
            <person name="Liu Q."/>
        </authorList>
    </citation>
    <scope>NUCLEOTIDE SEQUENCE [LARGE SCALE GENOMIC DNA]</scope>
    <source>
        <strain evidence="2 3">G18</strain>
    </source>
</reference>
<comment type="caution">
    <text evidence="2">The sequence shown here is derived from an EMBL/GenBank/DDBJ whole genome shotgun (WGS) entry which is preliminary data.</text>
</comment>
<organism evidence="2 3">
    <name type="scientific">Leeuwenhoekiella nanhaiensis</name>
    <dbReference type="NCBI Taxonomy" id="1655491"/>
    <lineage>
        <taxon>Bacteria</taxon>
        <taxon>Pseudomonadati</taxon>
        <taxon>Bacteroidota</taxon>
        <taxon>Flavobacteriia</taxon>
        <taxon>Flavobacteriales</taxon>
        <taxon>Flavobacteriaceae</taxon>
        <taxon>Leeuwenhoekiella</taxon>
    </lineage>
</organism>
<dbReference type="SUPFAM" id="SSF53474">
    <property type="entry name" value="alpha/beta-Hydrolases"/>
    <property type="match status" value="1"/>
</dbReference>
<gene>
    <name evidence="2" type="ORF">CJ305_18200</name>
</gene>
<proteinExistence type="predicted"/>
<evidence type="ECO:0000313" key="2">
    <source>
        <dbReference type="EMBL" id="PHQ27788.1"/>
    </source>
</evidence>
<feature type="region of interest" description="Disordered" evidence="1">
    <location>
        <begin position="51"/>
        <end position="78"/>
    </location>
</feature>
<feature type="compositionally biased region" description="Basic and acidic residues" evidence="1">
    <location>
        <begin position="63"/>
        <end position="74"/>
    </location>
</feature>
<evidence type="ECO:0008006" key="4">
    <source>
        <dbReference type="Google" id="ProtNLM"/>
    </source>
</evidence>
<protein>
    <recommendedName>
        <fullName evidence="4">Alpha/beta hydrolase</fullName>
    </recommendedName>
</protein>
<dbReference type="EMBL" id="NQXA01000030">
    <property type="protein sequence ID" value="PHQ27788.1"/>
    <property type="molecule type" value="Genomic_DNA"/>
</dbReference>
<evidence type="ECO:0000256" key="1">
    <source>
        <dbReference type="SAM" id="MobiDB-lite"/>
    </source>
</evidence>
<dbReference type="AlphaFoldDB" id="A0A2G1VM03"/>
<dbReference type="InterPro" id="IPR008886">
    <property type="entry name" value="UPF0227/Esterase_YqiA"/>
</dbReference>
<dbReference type="OrthoDB" id="1438136at2"/>
<accession>A0A2G1VM03</accession>
<feature type="compositionally biased region" description="Basic residues" evidence="1">
    <location>
        <begin position="53"/>
        <end position="62"/>
    </location>
</feature>
<dbReference type="Gene3D" id="3.40.50.1820">
    <property type="entry name" value="alpha/beta hydrolase"/>
    <property type="match status" value="1"/>
</dbReference>